<proteinExistence type="predicted"/>
<dbReference type="AlphaFoldDB" id="M6RY59"/>
<evidence type="ECO:0000313" key="2">
    <source>
        <dbReference type="EMBL" id="EMO05733.1"/>
    </source>
</evidence>
<feature type="transmembrane region" description="Helical" evidence="1">
    <location>
        <begin position="33"/>
        <end position="54"/>
    </location>
</feature>
<keyword evidence="1" id="KW-1133">Transmembrane helix</keyword>
<keyword evidence="1" id="KW-0472">Membrane</keyword>
<sequence>MTFWMFAFGLLLFQVHSPGELWSLAGNAFGGFYWNSVFAAKLFFFVFLCFVWNFG</sequence>
<name>M6RY59_LEPIR</name>
<reference evidence="2 3" key="1">
    <citation type="submission" date="2013-01" db="EMBL/GenBank/DDBJ databases">
        <authorList>
            <person name="Harkins D.M."/>
            <person name="Durkin A.S."/>
            <person name="Brinkac L.M."/>
            <person name="Haft D.H."/>
            <person name="Selengut J.D."/>
            <person name="Sanka R."/>
            <person name="DePew J."/>
            <person name="Purushe J."/>
            <person name="Picardeau M."/>
            <person name="Werts C."/>
            <person name="Goarant C."/>
            <person name="Vinetz J.M."/>
            <person name="Sutton G.G."/>
            <person name="Nierman W.C."/>
            <person name="Fouts D.E."/>
        </authorList>
    </citation>
    <scope>NUCLEOTIDE SEQUENCE [LARGE SCALE GENOMIC DNA]</scope>
    <source>
        <strain evidence="2 3">Verdun HP</strain>
    </source>
</reference>
<evidence type="ECO:0000256" key="1">
    <source>
        <dbReference type="SAM" id="Phobius"/>
    </source>
</evidence>
<comment type="caution">
    <text evidence="2">The sequence shown here is derived from an EMBL/GenBank/DDBJ whole genome shotgun (WGS) entry which is preliminary data.</text>
</comment>
<keyword evidence="1" id="KW-0812">Transmembrane</keyword>
<dbReference type="Proteomes" id="UP000012092">
    <property type="component" value="Unassembled WGS sequence"/>
</dbReference>
<protein>
    <submittedName>
        <fullName evidence="2">Uncharacterized protein</fullName>
    </submittedName>
</protein>
<accession>M6RY59</accession>
<organism evidence="2 3">
    <name type="scientific">Leptospira interrogans serovar Icterohaemorrhagiae str. Verdun HP</name>
    <dbReference type="NCBI Taxonomy" id="1049910"/>
    <lineage>
        <taxon>Bacteria</taxon>
        <taxon>Pseudomonadati</taxon>
        <taxon>Spirochaetota</taxon>
        <taxon>Spirochaetia</taxon>
        <taxon>Leptospirales</taxon>
        <taxon>Leptospiraceae</taxon>
        <taxon>Leptospira</taxon>
    </lineage>
</organism>
<evidence type="ECO:0000313" key="3">
    <source>
        <dbReference type="Proteomes" id="UP000012092"/>
    </source>
</evidence>
<dbReference type="EMBL" id="AHNZ02000380">
    <property type="protein sequence ID" value="EMO05733.1"/>
    <property type="molecule type" value="Genomic_DNA"/>
</dbReference>
<gene>
    <name evidence="2" type="ORF">LEP1GSC116_4258</name>
</gene>